<evidence type="ECO:0000313" key="1">
    <source>
        <dbReference type="Ensembl" id="ENSCCEP00000024224.1"/>
    </source>
</evidence>
<protein>
    <submittedName>
        <fullName evidence="1">Uncharacterized protein</fullName>
    </submittedName>
</protein>
<dbReference type="Proteomes" id="UP000694410">
    <property type="component" value="Unplaced"/>
</dbReference>
<sequence length="85" mass="9283">MNTAINTLASVQLPERCYSFPPSSLQGSFLQAWGVSGKAHPGEKDTTKLLHWQCLRGAQPRLPMAPPVPALLPVEIYSSSIPHLF</sequence>
<reference evidence="1" key="1">
    <citation type="submission" date="2025-08" db="UniProtKB">
        <authorList>
            <consortium name="Ensembl"/>
        </authorList>
    </citation>
    <scope>IDENTIFICATION</scope>
</reference>
<evidence type="ECO:0000313" key="2">
    <source>
        <dbReference type="Proteomes" id="UP000694410"/>
    </source>
</evidence>
<accession>A0A8C0VIR9</accession>
<reference evidence="1" key="2">
    <citation type="submission" date="2025-09" db="UniProtKB">
        <authorList>
            <consortium name="Ensembl"/>
        </authorList>
    </citation>
    <scope>IDENTIFICATION</scope>
</reference>
<name>A0A8C0VIR9_CYACU</name>
<organism evidence="1 2">
    <name type="scientific">Cyanistes caeruleus</name>
    <name type="common">Eurasian blue tit</name>
    <name type="synonym">Parus caeruleus</name>
    <dbReference type="NCBI Taxonomy" id="156563"/>
    <lineage>
        <taxon>Eukaryota</taxon>
        <taxon>Metazoa</taxon>
        <taxon>Chordata</taxon>
        <taxon>Craniata</taxon>
        <taxon>Vertebrata</taxon>
        <taxon>Euteleostomi</taxon>
        <taxon>Archelosauria</taxon>
        <taxon>Archosauria</taxon>
        <taxon>Dinosauria</taxon>
        <taxon>Saurischia</taxon>
        <taxon>Theropoda</taxon>
        <taxon>Coelurosauria</taxon>
        <taxon>Aves</taxon>
        <taxon>Neognathae</taxon>
        <taxon>Neoaves</taxon>
        <taxon>Telluraves</taxon>
        <taxon>Australaves</taxon>
        <taxon>Passeriformes</taxon>
        <taxon>Paridae</taxon>
        <taxon>Cyanistes</taxon>
    </lineage>
</organism>
<keyword evidence="2" id="KW-1185">Reference proteome</keyword>
<dbReference type="AlphaFoldDB" id="A0A8C0VIR9"/>
<dbReference type="Ensembl" id="ENSCCET00000036445.1">
    <property type="protein sequence ID" value="ENSCCEP00000024224.1"/>
    <property type="gene ID" value="ENSCCEG00000021571.1"/>
</dbReference>
<proteinExistence type="predicted"/>